<dbReference type="Pfam" id="PF13813">
    <property type="entry name" value="MBOAT_2"/>
    <property type="match status" value="1"/>
</dbReference>
<dbReference type="GeneID" id="43643477"/>
<reference evidence="7 8" key="1">
    <citation type="submission" date="2019-04" db="EMBL/GenBank/DDBJ databases">
        <title>Friends and foes A comparative genomics study of 23 Aspergillus species from section Flavi.</title>
        <authorList>
            <consortium name="DOE Joint Genome Institute"/>
            <person name="Kjaerbolling I."/>
            <person name="Vesth T."/>
            <person name="Frisvad J.C."/>
            <person name="Nybo J.L."/>
            <person name="Theobald S."/>
            <person name="Kildgaard S."/>
            <person name="Isbrandt T."/>
            <person name="Kuo A."/>
            <person name="Sato A."/>
            <person name="Lyhne E.K."/>
            <person name="Kogle M.E."/>
            <person name="Wiebenga A."/>
            <person name="Kun R.S."/>
            <person name="Lubbers R.J."/>
            <person name="Makela M.R."/>
            <person name="Barry K."/>
            <person name="Chovatia M."/>
            <person name="Clum A."/>
            <person name="Daum C."/>
            <person name="Haridas S."/>
            <person name="He G."/>
            <person name="LaButti K."/>
            <person name="Lipzen A."/>
            <person name="Mondo S."/>
            <person name="Riley R."/>
            <person name="Salamov A."/>
            <person name="Simmons B.A."/>
            <person name="Magnuson J.K."/>
            <person name="Henrissat B."/>
            <person name="Mortensen U.H."/>
            <person name="Larsen T.O."/>
            <person name="Devries R.P."/>
            <person name="Grigoriev I.V."/>
            <person name="Machida M."/>
            <person name="Baker S.E."/>
            <person name="Andersen M.R."/>
        </authorList>
    </citation>
    <scope>NUCLEOTIDE SEQUENCE [LARGE SCALE GENOMIC DNA]</scope>
    <source>
        <strain evidence="7 8">CBS 117625</strain>
    </source>
</reference>
<evidence type="ECO:0000256" key="3">
    <source>
        <dbReference type="ARBA" id="ARBA00022989"/>
    </source>
</evidence>
<dbReference type="Proteomes" id="UP000325672">
    <property type="component" value="Unassembled WGS sequence"/>
</dbReference>
<organism evidence="7 8">
    <name type="scientific">Aspergillus pseudotamarii</name>
    <dbReference type="NCBI Taxonomy" id="132259"/>
    <lineage>
        <taxon>Eukaryota</taxon>
        <taxon>Fungi</taxon>
        <taxon>Dikarya</taxon>
        <taxon>Ascomycota</taxon>
        <taxon>Pezizomycotina</taxon>
        <taxon>Eurotiomycetes</taxon>
        <taxon>Eurotiomycetidae</taxon>
        <taxon>Eurotiales</taxon>
        <taxon>Aspergillaceae</taxon>
        <taxon>Aspergillus</taxon>
        <taxon>Aspergillus subgen. Circumdati</taxon>
    </lineage>
</organism>
<keyword evidence="3 5" id="KW-1133">Transmembrane helix</keyword>
<accession>A0A5N6T1X0</accession>
<keyword evidence="4 5" id="KW-0472">Membrane</keyword>
<dbReference type="AlphaFoldDB" id="A0A5N6T1X0"/>
<dbReference type="InterPro" id="IPR032805">
    <property type="entry name" value="Wax_synthase_dom"/>
</dbReference>
<feature type="transmembrane region" description="Helical" evidence="5">
    <location>
        <begin position="213"/>
        <end position="239"/>
    </location>
</feature>
<dbReference type="OrthoDB" id="1077582at2759"/>
<keyword evidence="2 5" id="KW-0812">Transmembrane</keyword>
<evidence type="ECO:0000313" key="7">
    <source>
        <dbReference type="EMBL" id="KAE8140280.1"/>
    </source>
</evidence>
<comment type="subcellular location">
    <subcellularLocation>
        <location evidence="1">Membrane</location>
        <topology evidence="1">Multi-pass membrane protein</topology>
    </subcellularLocation>
</comment>
<dbReference type="RefSeq" id="XP_031916343.1">
    <property type="nucleotide sequence ID" value="XM_032059267.1"/>
</dbReference>
<evidence type="ECO:0000256" key="5">
    <source>
        <dbReference type="SAM" id="Phobius"/>
    </source>
</evidence>
<protein>
    <recommendedName>
        <fullName evidence="6">Wax synthase domain-containing protein</fullName>
    </recommendedName>
</protein>
<feature type="transmembrane region" description="Helical" evidence="5">
    <location>
        <begin position="44"/>
        <end position="63"/>
    </location>
</feature>
<evidence type="ECO:0000259" key="6">
    <source>
        <dbReference type="Pfam" id="PF13813"/>
    </source>
</evidence>
<evidence type="ECO:0000313" key="8">
    <source>
        <dbReference type="Proteomes" id="UP000325672"/>
    </source>
</evidence>
<feature type="transmembrane region" description="Helical" evidence="5">
    <location>
        <begin position="20"/>
        <end position="37"/>
    </location>
</feature>
<sequence length="403" mass="45721">MALNPFLLEYDQHVLATVKMGGLYIVIHLMLGVVTTFTSRMSPLRVLTMVAILGLAVCIQIAAHHTTQVPIPVRGILAMGAWIQVFNSLDILLHSRISYTEHVKWKKGRESASFGDAIWFALTLPSNFRRLDTKWQIAVYRFDSTAGRVCRKSRFVQQGFQSIFYVLCIAVLQFLVGSYLHRLPNQGDLFSLLEQNSLLSIRSGESFLIHAHISFFFITTLFLLLKAVYTILAVIAVLFNVSSPAQWPPFQGSVREACSVRRFWRWVPTKLSDQFWIVRNCSVLGLHPGTITSRYVRYLSCFLISGLIHLFFDLAIGIPLNKTGALVFFPVQPLAFALEDVAGALSKRYPVLEGITSAKRLIGYVWVLLFCLWSWRPWAYPILKRSLEIGEPITSTYFHVKVS</sequence>
<feature type="transmembrane region" description="Helical" evidence="5">
    <location>
        <begin position="162"/>
        <end position="180"/>
    </location>
</feature>
<evidence type="ECO:0000256" key="4">
    <source>
        <dbReference type="ARBA" id="ARBA00023136"/>
    </source>
</evidence>
<feature type="transmembrane region" description="Helical" evidence="5">
    <location>
        <begin position="75"/>
        <end position="93"/>
    </location>
</feature>
<feature type="domain" description="Wax synthase" evidence="6">
    <location>
        <begin position="247"/>
        <end position="329"/>
    </location>
</feature>
<keyword evidence="8" id="KW-1185">Reference proteome</keyword>
<feature type="transmembrane region" description="Helical" evidence="5">
    <location>
        <begin position="295"/>
        <end position="318"/>
    </location>
</feature>
<evidence type="ECO:0000256" key="1">
    <source>
        <dbReference type="ARBA" id="ARBA00004141"/>
    </source>
</evidence>
<name>A0A5N6T1X0_ASPPS</name>
<proteinExistence type="predicted"/>
<evidence type="ECO:0000256" key="2">
    <source>
        <dbReference type="ARBA" id="ARBA00022692"/>
    </source>
</evidence>
<gene>
    <name evidence="7" type="ORF">BDV38DRAFT_280277</name>
</gene>
<dbReference type="EMBL" id="ML743562">
    <property type="protein sequence ID" value="KAE8140280.1"/>
    <property type="molecule type" value="Genomic_DNA"/>
</dbReference>
<dbReference type="GO" id="GO:0016020">
    <property type="term" value="C:membrane"/>
    <property type="evidence" value="ECO:0007669"/>
    <property type="project" value="UniProtKB-SubCell"/>
</dbReference>